<dbReference type="Gene3D" id="2.60.120.200">
    <property type="match status" value="1"/>
</dbReference>
<evidence type="ECO:0000313" key="1">
    <source>
        <dbReference type="EMBL" id="GHI21311.1"/>
    </source>
</evidence>
<dbReference type="InterPro" id="IPR013320">
    <property type="entry name" value="ConA-like_dom_sf"/>
</dbReference>
<dbReference type="SUPFAM" id="SSF49899">
    <property type="entry name" value="Concanavalin A-like lectins/glucanases"/>
    <property type="match status" value="1"/>
</dbReference>
<dbReference type="EMBL" id="BNDW01000019">
    <property type="protein sequence ID" value="GHI21311.1"/>
    <property type="molecule type" value="Genomic_DNA"/>
</dbReference>
<keyword evidence="2" id="KW-1185">Reference proteome</keyword>
<reference evidence="1" key="1">
    <citation type="submission" date="2024-05" db="EMBL/GenBank/DDBJ databases">
        <title>Whole genome shotgun sequence of Streptomyces hydrogenans NBRC 13475.</title>
        <authorList>
            <person name="Komaki H."/>
            <person name="Tamura T."/>
        </authorList>
    </citation>
    <scope>NUCLEOTIDE SEQUENCE</scope>
    <source>
        <strain evidence="1">NBRC 13475</strain>
    </source>
</reference>
<evidence type="ECO:0000313" key="2">
    <source>
        <dbReference type="Proteomes" id="UP001052739"/>
    </source>
</evidence>
<dbReference type="PANTHER" id="PTHR35332:SF2">
    <property type="entry name" value="REGULATION OF ENOLASE PROTEIN 1"/>
    <property type="match status" value="1"/>
</dbReference>
<name>A0ABQ3P8F4_9ACTN</name>
<dbReference type="PANTHER" id="PTHR35332">
    <property type="entry name" value="REGULATION OF ENOLASE PROTEIN 1"/>
    <property type="match status" value="1"/>
</dbReference>
<dbReference type="Proteomes" id="UP001052739">
    <property type="component" value="Unassembled WGS sequence"/>
</dbReference>
<accession>A0ABQ3P8F4</accession>
<evidence type="ECO:0008006" key="3">
    <source>
        <dbReference type="Google" id="ProtNLM"/>
    </source>
</evidence>
<proteinExistence type="predicted"/>
<organism evidence="1 2">
    <name type="scientific">Streptomyces hydrogenans</name>
    <dbReference type="NCBI Taxonomy" id="1873719"/>
    <lineage>
        <taxon>Bacteria</taxon>
        <taxon>Bacillati</taxon>
        <taxon>Actinomycetota</taxon>
        <taxon>Actinomycetes</taxon>
        <taxon>Kitasatosporales</taxon>
        <taxon>Streptomycetaceae</taxon>
        <taxon>Streptomyces</taxon>
    </lineage>
</organism>
<sequence>MSSETDALPLSLDWVVPPASWSFDGDVLTVTAAARTDLFTDPLDGSRRQDAALALTVPPEGDWQLSARLRVGFADAWDAGALVVWGDDDHWAKLTFERAPDGAAGVYSVVTRGRSDDAIAAPVAVDALWLRISRTGDRLAFHSSEDGRVWALVRQFALGGPGAVRVGVGAQSPVGDGCRAEFEALRLAPTPLAHLFDGR</sequence>
<protein>
    <recommendedName>
        <fullName evidence="3">DUF1349 domain-containing protein</fullName>
    </recommendedName>
</protein>
<dbReference type="Pfam" id="PF07081">
    <property type="entry name" value="DUF1349"/>
    <property type="match status" value="1"/>
</dbReference>
<comment type="caution">
    <text evidence="1">The sequence shown here is derived from an EMBL/GenBank/DDBJ whole genome shotgun (WGS) entry which is preliminary data.</text>
</comment>
<dbReference type="RefSeq" id="WP_190226460.1">
    <property type="nucleotide sequence ID" value="NZ_BNBS01000196.1"/>
</dbReference>
<gene>
    <name evidence="1" type="ORF">Shyd_26820</name>
</gene>
<dbReference type="InterPro" id="IPR009784">
    <property type="entry name" value="DUF1349"/>
</dbReference>